<accession>A0A367GLP9</accession>
<dbReference type="Gene3D" id="3.40.710.10">
    <property type="entry name" value="DD-peptidase/beta-lactamase superfamily"/>
    <property type="match status" value="1"/>
</dbReference>
<name>A0A367GLP9_9SPHI</name>
<dbReference type="Pfam" id="PF00144">
    <property type="entry name" value="Beta-lactamase"/>
    <property type="match status" value="1"/>
</dbReference>
<protein>
    <recommendedName>
        <fullName evidence="1">Beta-lactamase-related domain-containing protein</fullName>
    </recommendedName>
</protein>
<dbReference type="PANTHER" id="PTHR46825">
    <property type="entry name" value="D-ALANYL-D-ALANINE-CARBOXYPEPTIDASE/ENDOPEPTIDASE AMPH"/>
    <property type="match status" value="1"/>
</dbReference>
<dbReference type="InterPro" id="IPR012338">
    <property type="entry name" value="Beta-lactam/transpept-like"/>
</dbReference>
<organism evidence="2 3">
    <name type="scientific">Mucilaginibacter hurinus</name>
    <dbReference type="NCBI Taxonomy" id="2201324"/>
    <lineage>
        <taxon>Bacteria</taxon>
        <taxon>Pseudomonadati</taxon>
        <taxon>Bacteroidota</taxon>
        <taxon>Sphingobacteriia</taxon>
        <taxon>Sphingobacteriales</taxon>
        <taxon>Sphingobacteriaceae</taxon>
        <taxon>Mucilaginibacter</taxon>
    </lineage>
</organism>
<gene>
    <name evidence="2" type="ORF">DJ568_16245</name>
</gene>
<evidence type="ECO:0000313" key="3">
    <source>
        <dbReference type="Proteomes" id="UP000253209"/>
    </source>
</evidence>
<dbReference type="Proteomes" id="UP000253209">
    <property type="component" value="Unassembled WGS sequence"/>
</dbReference>
<dbReference type="OrthoDB" id="9797709at2"/>
<sequence>MIVERISGKPLSKYFEDEFLKPLNMQHTYFPQQGTDRELPQPSVTSWLKADNKLTPYTLDNVTSAASEGNIVTTPKDLSTWAFNLYAAKKVLSEQTLRDMIARDDNGQEPASYGLGCDLEPAAIGYGHNGARAAYVTIMRYHPGTHRTYVVFSTFLDVKGLREQIMDMEEVVQQSINEVIKAER</sequence>
<evidence type="ECO:0000313" key="2">
    <source>
        <dbReference type="EMBL" id="RCH53786.1"/>
    </source>
</evidence>
<reference evidence="2 3" key="1">
    <citation type="submission" date="2018-05" db="EMBL/GenBank/DDBJ databases">
        <title>Mucilaginibacter hurinus sp. nov., isolated from briquette warehouse soil.</title>
        <authorList>
            <person name="Choi L."/>
        </authorList>
    </citation>
    <scope>NUCLEOTIDE SEQUENCE [LARGE SCALE GENOMIC DNA]</scope>
    <source>
        <strain evidence="2 3">ZR32</strain>
    </source>
</reference>
<evidence type="ECO:0000259" key="1">
    <source>
        <dbReference type="Pfam" id="PF00144"/>
    </source>
</evidence>
<dbReference type="PANTHER" id="PTHR46825:SF9">
    <property type="entry name" value="BETA-LACTAMASE-RELATED DOMAIN-CONTAINING PROTEIN"/>
    <property type="match status" value="1"/>
</dbReference>
<proteinExistence type="predicted"/>
<feature type="domain" description="Beta-lactamase-related" evidence="1">
    <location>
        <begin position="1"/>
        <end position="155"/>
    </location>
</feature>
<comment type="caution">
    <text evidence="2">The sequence shown here is derived from an EMBL/GenBank/DDBJ whole genome shotgun (WGS) entry which is preliminary data.</text>
</comment>
<dbReference type="EMBL" id="QGDC01000010">
    <property type="protein sequence ID" value="RCH53786.1"/>
    <property type="molecule type" value="Genomic_DNA"/>
</dbReference>
<dbReference type="AlphaFoldDB" id="A0A367GLP9"/>
<dbReference type="InterPro" id="IPR001466">
    <property type="entry name" value="Beta-lactam-related"/>
</dbReference>
<dbReference type="InterPro" id="IPR050491">
    <property type="entry name" value="AmpC-like"/>
</dbReference>
<dbReference type="SUPFAM" id="SSF56601">
    <property type="entry name" value="beta-lactamase/transpeptidase-like"/>
    <property type="match status" value="1"/>
</dbReference>
<keyword evidence="3" id="KW-1185">Reference proteome</keyword>